<dbReference type="CDD" id="cd03358">
    <property type="entry name" value="LbH_WxcM_N_like"/>
    <property type="match status" value="1"/>
</dbReference>
<organism evidence="3 4">
    <name type="scientific">Kribbella antiqua</name>
    <dbReference type="NCBI Taxonomy" id="2512217"/>
    <lineage>
        <taxon>Bacteria</taxon>
        <taxon>Bacillati</taxon>
        <taxon>Actinomycetota</taxon>
        <taxon>Actinomycetes</taxon>
        <taxon>Propionibacteriales</taxon>
        <taxon>Kribbellaceae</taxon>
        <taxon>Kribbella</taxon>
    </lineage>
</organism>
<dbReference type="OrthoDB" id="2643438at2"/>
<gene>
    <name evidence="3" type="ORF">EV646_114145</name>
</gene>
<sequence length="229" mass="23994">MASDAPLIEPLHADAGVIVGYQPGRPIKDSTERLVLAPGAHLRSGTVIYGGSHIGARFETGHNVVIREECVIGDDVCVWSNSVVDYGCRIGDGVKIHANCYLAQFTEISAGAFLAPGVTVANDLYPGDPASARLMSGPSIGPGARIGVNVTLLPYVRIGAEALVGAGAVVTRDVPDGCVAYGNPAMVHGRIEDLVEISRRVEAVPGDGHRLRMAHRRAAGSVRTERESP</sequence>
<dbReference type="InterPro" id="IPR050179">
    <property type="entry name" value="Trans_hexapeptide_repeat"/>
</dbReference>
<dbReference type="GO" id="GO:0016740">
    <property type="term" value="F:transferase activity"/>
    <property type="evidence" value="ECO:0007669"/>
    <property type="project" value="UniProtKB-KW"/>
</dbReference>
<comment type="caution">
    <text evidence="3">The sequence shown here is derived from an EMBL/GenBank/DDBJ whole genome shotgun (WGS) entry which is preliminary data.</text>
</comment>
<dbReference type="EMBL" id="SLWR01000014">
    <property type="protein sequence ID" value="TCO42321.1"/>
    <property type="molecule type" value="Genomic_DNA"/>
</dbReference>
<dbReference type="SUPFAM" id="SSF51161">
    <property type="entry name" value="Trimeric LpxA-like enzymes"/>
    <property type="match status" value="1"/>
</dbReference>
<evidence type="ECO:0000256" key="1">
    <source>
        <dbReference type="ARBA" id="ARBA00022679"/>
    </source>
</evidence>
<proteinExistence type="predicted"/>
<accession>A0A4R2ICN7</accession>
<evidence type="ECO:0000313" key="3">
    <source>
        <dbReference type="EMBL" id="TCO42321.1"/>
    </source>
</evidence>
<keyword evidence="1 3" id="KW-0808">Transferase</keyword>
<reference evidence="3 4" key="1">
    <citation type="journal article" date="2015" name="Stand. Genomic Sci.">
        <title>Genomic Encyclopedia of Bacterial and Archaeal Type Strains, Phase III: the genomes of soil and plant-associated and newly described type strains.</title>
        <authorList>
            <person name="Whitman W.B."/>
            <person name="Woyke T."/>
            <person name="Klenk H.P."/>
            <person name="Zhou Y."/>
            <person name="Lilburn T.G."/>
            <person name="Beck B.J."/>
            <person name="De Vos P."/>
            <person name="Vandamme P."/>
            <person name="Eisen J.A."/>
            <person name="Garrity G."/>
            <person name="Hugenholtz P."/>
            <person name="Kyrpides N.C."/>
        </authorList>
    </citation>
    <scope>NUCLEOTIDE SEQUENCE [LARGE SCALE GENOMIC DNA]</scope>
    <source>
        <strain evidence="3 4">VKM Ac-2541</strain>
    </source>
</reference>
<dbReference type="Gene3D" id="2.160.10.10">
    <property type="entry name" value="Hexapeptide repeat proteins"/>
    <property type="match status" value="1"/>
</dbReference>
<dbReference type="PANTHER" id="PTHR43300">
    <property type="entry name" value="ACETYLTRANSFERASE"/>
    <property type="match status" value="1"/>
</dbReference>
<dbReference type="InterPro" id="IPR011004">
    <property type="entry name" value="Trimer_LpxA-like_sf"/>
</dbReference>
<keyword evidence="4" id="KW-1185">Reference proteome</keyword>
<dbReference type="AlphaFoldDB" id="A0A4R2ICN7"/>
<dbReference type="RefSeq" id="WP_132155814.1">
    <property type="nucleotide sequence ID" value="NZ_SLWR01000014.1"/>
</dbReference>
<dbReference type="InterPro" id="IPR018357">
    <property type="entry name" value="Hexapep_transf_CS"/>
</dbReference>
<name>A0A4R2ICN7_9ACTN</name>
<dbReference type="Pfam" id="PF00132">
    <property type="entry name" value="Hexapep"/>
    <property type="match status" value="3"/>
</dbReference>
<evidence type="ECO:0000256" key="2">
    <source>
        <dbReference type="ARBA" id="ARBA00022737"/>
    </source>
</evidence>
<dbReference type="PROSITE" id="PS00101">
    <property type="entry name" value="HEXAPEP_TRANSFERASES"/>
    <property type="match status" value="1"/>
</dbReference>
<protein>
    <submittedName>
        <fullName evidence="3">Transferase family hexapeptide repeat protein</fullName>
    </submittedName>
</protein>
<keyword evidence="2" id="KW-0677">Repeat</keyword>
<dbReference type="Proteomes" id="UP000295573">
    <property type="component" value="Unassembled WGS sequence"/>
</dbReference>
<dbReference type="InterPro" id="IPR001451">
    <property type="entry name" value="Hexapep"/>
</dbReference>
<evidence type="ECO:0000313" key="4">
    <source>
        <dbReference type="Proteomes" id="UP000295573"/>
    </source>
</evidence>